<comment type="similarity">
    <text evidence="1">Belongs to the YciI family.</text>
</comment>
<dbReference type="Gene3D" id="3.30.70.1060">
    <property type="entry name" value="Dimeric alpha+beta barrel"/>
    <property type="match status" value="1"/>
</dbReference>
<evidence type="ECO:0000256" key="1">
    <source>
        <dbReference type="ARBA" id="ARBA00007689"/>
    </source>
</evidence>
<dbReference type="SUPFAM" id="SSF54909">
    <property type="entry name" value="Dimeric alpha+beta barrel"/>
    <property type="match status" value="1"/>
</dbReference>
<dbReference type="PANTHER" id="PTHR35174">
    <property type="entry name" value="BLL7171 PROTEIN-RELATED"/>
    <property type="match status" value="1"/>
</dbReference>
<keyword evidence="5" id="KW-1185">Reference proteome</keyword>
<dbReference type="Proteomes" id="UP000502508">
    <property type="component" value="Chromosome"/>
</dbReference>
<dbReference type="AlphaFoldDB" id="A0A6F8Y336"/>
<accession>A0A6F8Y336</accession>
<evidence type="ECO:0000259" key="3">
    <source>
        <dbReference type="Pfam" id="PF03795"/>
    </source>
</evidence>
<dbReference type="EMBL" id="AP022870">
    <property type="protein sequence ID" value="BCB80467.1"/>
    <property type="molecule type" value="Genomic_DNA"/>
</dbReference>
<gene>
    <name evidence="4" type="ORF">Pflav_068770</name>
</gene>
<evidence type="ECO:0000313" key="4">
    <source>
        <dbReference type="EMBL" id="BCB80467.1"/>
    </source>
</evidence>
<protein>
    <recommendedName>
        <fullName evidence="3">YCII-related domain-containing protein</fullName>
    </recommendedName>
</protein>
<evidence type="ECO:0000256" key="2">
    <source>
        <dbReference type="SAM" id="MobiDB-lite"/>
    </source>
</evidence>
<evidence type="ECO:0000313" key="5">
    <source>
        <dbReference type="Proteomes" id="UP000502508"/>
    </source>
</evidence>
<feature type="region of interest" description="Disordered" evidence="2">
    <location>
        <begin position="53"/>
        <end position="72"/>
    </location>
</feature>
<dbReference type="KEGG" id="pfla:Pflav_068770"/>
<name>A0A6F8Y336_9ACTN</name>
<dbReference type="Pfam" id="PF03795">
    <property type="entry name" value="YCII"/>
    <property type="match status" value="1"/>
</dbReference>
<reference evidence="4 5" key="2">
    <citation type="submission" date="2020-03" db="EMBL/GenBank/DDBJ databases">
        <authorList>
            <person name="Ichikawa N."/>
            <person name="Kimura A."/>
            <person name="Kitahashi Y."/>
            <person name="Uohara A."/>
        </authorList>
    </citation>
    <scope>NUCLEOTIDE SEQUENCE [LARGE SCALE GENOMIC DNA]</scope>
    <source>
        <strain evidence="4 5">NBRC 107702</strain>
    </source>
</reference>
<proteinExistence type="inferred from homology"/>
<feature type="domain" description="YCII-related" evidence="3">
    <location>
        <begin position="1"/>
        <end position="118"/>
    </location>
</feature>
<organism evidence="4 5">
    <name type="scientific">Phytohabitans flavus</name>
    <dbReference type="NCBI Taxonomy" id="1076124"/>
    <lineage>
        <taxon>Bacteria</taxon>
        <taxon>Bacillati</taxon>
        <taxon>Actinomycetota</taxon>
        <taxon>Actinomycetes</taxon>
        <taxon>Micromonosporales</taxon>
        <taxon>Micromonosporaceae</taxon>
    </lineage>
</organism>
<dbReference type="RefSeq" id="WP_173040610.1">
    <property type="nucleotide sequence ID" value="NZ_AP022870.1"/>
</dbReference>
<sequence length="123" mass="13559">MKYLIMIWHNPKSREIWESFSDAERAEGWRAYAELNESLNASGEMVISEALADPSQGRRVPAAEGQSLATDGPFPEVKEQLAGFFLVDCESFDRAMEIAGQVPESGLGLVEVRPILAMNGPDM</sequence>
<dbReference type="InterPro" id="IPR011008">
    <property type="entry name" value="Dimeric_a/b-barrel"/>
</dbReference>
<dbReference type="PANTHER" id="PTHR35174:SF3">
    <property type="entry name" value="BLL7171 PROTEIN"/>
    <property type="match status" value="1"/>
</dbReference>
<dbReference type="InterPro" id="IPR005545">
    <property type="entry name" value="YCII"/>
</dbReference>
<reference evidence="4 5" key="1">
    <citation type="submission" date="2020-03" db="EMBL/GenBank/DDBJ databases">
        <title>Whole genome shotgun sequence of Phytohabitans flavus NBRC 107702.</title>
        <authorList>
            <person name="Komaki H."/>
            <person name="Tamura T."/>
        </authorList>
    </citation>
    <scope>NUCLEOTIDE SEQUENCE [LARGE SCALE GENOMIC DNA]</scope>
    <source>
        <strain evidence="4 5">NBRC 107702</strain>
    </source>
</reference>